<reference evidence="3 4" key="1">
    <citation type="submission" date="2019-10" db="EMBL/GenBank/DDBJ databases">
        <title>Paraburkholderia sp. isolated from nodules of Mimosa pudica from Brazilian Atlantic Forest soils.</title>
        <authorList>
            <person name="Paulitsch F."/>
            <person name="Hungria M."/>
            <person name="Dall'Agnol R."/>
        </authorList>
    </citation>
    <scope>NUCLEOTIDE SEQUENCE [LARGE SCALE GENOMIC DNA]</scope>
    <source>
        <strain evidence="3 4">CNPSo 3157</strain>
    </source>
</reference>
<evidence type="ECO:0000256" key="1">
    <source>
        <dbReference type="SAM" id="MobiDB-lite"/>
    </source>
</evidence>
<proteinExistence type="predicted"/>
<name>A0A7X1N7M6_9BURK</name>
<comment type="caution">
    <text evidence="3">The sequence shown here is derived from an EMBL/GenBank/DDBJ whole genome shotgun (WGS) entry which is preliminary data.</text>
</comment>
<keyword evidence="4" id="KW-1185">Reference proteome</keyword>
<dbReference type="Proteomes" id="UP000484381">
    <property type="component" value="Unassembled WGS sequence"/>
</dbReference>
<feature type="transmembrane region" description="Helical" evidence="2">
    <location>
        <begin position="276"/>
        <end position="294"/>
    </location>
</feature>
<sequence length="392" mass="42905">MGNHLAKVYADKQKAKSVPVQGPTQPSPKPGPSSAPTPGPSRAPTPGPSGAPTTGSGDEFDSLGSNDPLVEQIDTREKAETESIDAQVSEEQQRLRDRVLSKLEASHPDVQQLVLQDVTREIAPEYFELQGIGESLHQRAADIAKDTHENIMKIDAKAQEKISRLKALGFDSVHAARVSGNAQALELVRELDHYAELKRSAYDLFNQVMDDSKETLQQAKTAFAELQSLKGRGVEGLKEWAEKYGKWFAGKQSTFLKQTDGWPEWMKISKPLRMQMVPSAVNTGLGAVSFGVALDTYLKKQRAGTLTEQDRLDFAGAVINLISGISGFIPVVGPFVSIILATVGAICNGMADQHDARAVETNEYNLKETIRQAYNRKHPDAEVAEPYDADRR</sequence>
<organism evidence="3 4">
    <name type="scientific">Paraburkholderia franconis</name>
    <dbReference type="NCBI Taxonomy" id="2654983"/>
    <lineage>
        <taxon>Bacteria</taxon>
        <taxon>Pseudomonadati</taxon>
        <taxon>Pseudomonadota</taxon>
        <taxon>Betaproteobacteria</taxon>
        <taxon>Burkholderiales</taxon>
        <taxon>Burkholderiaceae</taxon>
        <taxon>Paraburkholderia</taxon>
    </lineage>
</organism>
<evidence type="ECO:0000313" key="4">
    <source>
        <dbReference type="Proteomes" id="UP000484381"/>
    </source>
</evidence>
<dbReference type="EMBL" id="WHNP01000005">
    <property type="protein sequence ID" value="MPW16744.1"/>
    <property type="molecule type" value="Genomic_DNA"/>
</dbReference>
<dbReference type="AlphaFoldDB" id="A0A7X1N7M6"/>
<protein>
    <submittedName>
        <fullName evidence="3">Uncharacterized protein</fullName>
    </submittedName>
</protein>
<keyword evidence="2" id="KW-0472">Membrane</keyword>
<keyword evidence="2" id="KW-0812">Transmembrane</keyword>
<evidence type="ECO:0000313" key="3">
    <source>
        <dbReference type="EMBL" id="MPW16744.1"/>
    </source>
</evidence>
<feature type="transmembrane region" description="Helical" evidence="2">
    <location>
        <begin position="314"/>
        <end position="347"/>
    </location>
</feature>
<feature type="region of interest" description="Disordered" evidence="1">
    <location>
        <begin position="1"/>
        <end position="67"/>
    </location>
</feature>
<accession>A0A7X1N7M6</accession>
<evidence type="ECO:0000256" key="2">
    <source>
        <dbReference type="SAM" id="Phobius"/>
    </source>
</evidence>
<gene>
    <name evidence="3" type="ORF">GCT13_07285</name>
</gene>
<keyword evidence="2" id="KW-1133">Transmembrane helix</keyword>
<feature type="compositionally biased region" description="Pro residues" evidence="1">
    <location>
        <begin position="25"/>
        <end position="49"/>
    </location>
</feature>
<dbReference type="RefSeq" id="WP_152756429.1">
    <property type="nucleotide sequence ID" value="NZ_WHNP01000005.1"/>
</dbReference>